<feature type="transmembrane region" description="Helical" evidence="1">
    <location>
        <begin position="33"/>
        <end position="50"/>
    </location>
</feature>
<reference evidence="3" key="1">
    <citation type="journal article" date="2019" name="Int. J. Syst. Evol. Microbiol.">
        <title>The Global Catalogue of Microorganisms (GCM) 10K type strain sequencing project: providing services to taxonomists for standard genome sequencing and annotation.</title>
        <authorList>
            <consortium name="The Broad Institute Genomics Platform"/>
            <consortium name="The Broad Institute Genome Sequencing Center for Infectious Disease"/>
            <person name="Wu L."/>
            <person name="Ma J."/>
        </authorList>
    </citation>
    <scope>NUCLEOTIDE SEQUENCE [LARGE SCALE GENOMIC DNA]</scope>
    <source>
        <strain evidence="3">KCTC 52039</strain>
    </source>
</reference>
<gene>
    <name evidence="2" type="ORF">ACFOGH_02380</name>
</gene>
<sequence>MIVLAGLLIGAAYGALSAKRRGGRGLDMLQYGAAYAILLALIGLFLTIYLHRTLAG</sequence>
<dbReference type="Proteomes" id="UP001595547">
    <property type="component" value="Unassembled WGS sequence"/>
</dbReference>
<organism evidence="2 3">
    <name type="scientific">Cypionkella sinensis</name>
    <dbReference type="NCBI Taxonomy" id="1756043"/>
    <lineage>
        <taxon>Bacteria</taxon>
        <taxon>Pseudomonadati</taxon>
        <taxon>Pseudomonadota</taxon>
        <taxon>Alphaproteobacteria</taxon>
        <taxon>Rhodobacterales</taxon>
        <taxon>Paracoccaceae</taxon>
        <taxon>Cypionkella</taxon>
    </lineage>
</organism>
<accession>A0ABV7ITH9</accession>
<name>A0ABV7ITH9_9RHOB</name>
<keyword evidence="1" id="KW-0472">Membrane</keyword>
<evidence type="ECO:0008006" key="4">
    <source>
        <dbReference type="Google" id="ProtNLM"/>
    </source>
</evidence>
<dbReference type="RefSeq" id="WP_380071450.1">
    <property type="nucleotide sequence ID" value="NZ_JBHRTO010000001.1"/>
</dbReference>
<evidence type="ECO:0000256" key="1">
    <source>
        <dbReference type="SAM" id="Phobius"/>
    </source>
</evidence>
<dbReference type="EMBL" id="JBHRTO010000001">
    <property type="protein sequence ID" value="MFC3179824.1"/>
    <property type="molecule type" value="Genomic_DNA"/>
</dbReference>
<keyword evidence="1" id="KW-0812">Transmembrane</keyword>
<protein>
    <recommendedName>
        <fullName evidence="4">Apolipoprotein acyltransferase</fullName>
    </recommendedName>
</protein>
<keyword evidence="1" id="KW-1133">Transmembrane helix</keyword>
<keyword evidence="3" id="KW-1185">Reference proteome</keyword>
<proteinExistence type="predicted"/>
<evidence type="ECO:0000313" key="3">
    <source>
        <dbReference type="Proteomes" id="UP001595547"/>
    </source>
</evidence>
<comment type="caution">
    <text evidence="2">The sequence shown here is derived from an EMBL/GenBank/DDBJ whole genome shotgun (WGS) entry which is preliminary data.</text>
</comment>
<evidence type="ECO:0000313" key="2">
    <source>
        <dbReference type="EMBL" id="MFC3179824.1"/>
    </source>
</evidence>